<accession>A0A097QTH5</accession>
<keyword evidence="5 7" id="KW-0689">Ribosomal protein</keyword>
<dbReference type="Proteomes" id="UP000029980">
    <property type="component" value="Chromosome"/>
</dbReference>
<dbReference type="SUPFAM" id="SSF50249">
    <property type="entry name" value="Nucleic acid-binding proteins"/>
    <property type="match status" value="1"/>
</dbReference>
<dbReference type="GO" id="GO:0003735">
    <property type="term" value="F:structural constituent of ribosome"/>
    <property type="evidence" value="ECO:0007669"/>
    <property type="project" value="UniProtKB-UniRule"/>
</dbReference>
<proteinExistence type="inferred from homology"/>
<keyword evidence="3 7" id="KW-0699">rRNA-binding</keyword>
<dbReference type="PANTHER" id="PTHR10744">
    <property type="entry name" value="40S RIBOSOMAL PROTEIN S11 FAMILY MEMBER"/>
    <property type="match status" value="1"/>
</dbReference>
<dbReference type="NCBIfam" id="NF006345">
    <property type="entry name" value="PRK08572.1"/>
    <property type="match status" value="1"/>
</dbReference>
<dbReference type="PRINTS" id="PR00973">
    <property type="entry name" value="RIBOSOMALS17"/>
</dbReference>
<gene>
    <name evidence="7" type="primary">rps17</name>
    <name evidence="9" type="ORF">TEU_05110</name>
</gene>
<dbReference type="Pfam" id="PF00366">
    <property type="entry name" value="Ribosomal_S17"/>
    <property type="match status" value="1"/>
</dbReference>
<name>A0A097QTH5_9EURY</name>
<dbReference type="KEGG" id="teu:TEU_05110"/>
<dbReference type="InterPro" id="IPR000266">
    <property type="entry name" value="Ribosomal_uS17"/>
</dbReference>
<dbReference type="CDD" id="cd00364">
    <property type="entry name" value="Ribosomal_uS17"/>
    <property type="match status" value="1"/>
</dbReference>
<dbReference type="Gene3D" id="2.40.50.1000">
    <property type="match status" value="1"/>
</dbReference>
<evidence type="ECO:0000256" key="4">
    <source>
        <dbReference type="ARBA" id="ARBA00022884"/>
    </source>
</evidence>
<dbReference type="InterPro" id="IPR028333">
    <property type="entry name" value="Ribosomal_uS17_arc/euk"/>
</dbReference>
<dbReference type="GO" id="GO:0022627">
    <property type="term" value="C:cytosolic small ribosomal subunit"/>
    <property type="evidence" value="ECO:0007669"/>
    <property type="project" value="UniProtKB-UniRule"/>
</dbReference>
<dbReference type="FunFam" id="2.40.50.1000:FF:000005">
    <property type="entry name" value="30S ribosomal protein S17"/>
    <property type="match status" value="1"/>
</dbReference>
<evidence type="ECO:0000256" key="5">
    <source>
        <dbReference type="ARBA" id="ARBA00022980"/>
    </source>
</evidence>
<keyword evidence="4 7" id="KW-0694">RNA-binding</keyword>
<dbReference type="RefSeq" id="WP_050002741.1">
    <property type="nucleotide sequence ID" value="NZ_CP008887.1"/>
</dbReference>
<dbReference type="OrthoDB" id="10698at2157"/>
<dbReference type="PANTHER" id="PTHR10744:SF9">
    <property type="entry name" value="40S RIBOSOMAL PROTEIN S11-RELATED"/>
    <property type="match status" value="1"/>
</dbReference>
<dbReference type="HAMAP" id="MF_01345_A">
    <property type="entry name" value="Ribosomal_uS17_A"/>
    <property type="match status" value="1"/>
</dbReference>
<dbReference type="GeneID" id="25152815"/>
<protein>
    <recommendedName>
        <fullName evidence="7">Small ribosomal subunit protein uS17</fullName>
    </recommendedName>
</protein>
<dbReference type="InterPro" id="IPR019979">
    <property type="entry name" value="Ribosomal_uS17_CS"/>
</dbReference>
<comment type="function">
    <text evidence="7">One of the primary rRNA binding proteins, it binds specifically to the 5'-end of 16S ribosomal RNA.</text>
</comment>
<dbReference type="AlphaFoldDB" id="A0A097QTH5"/>
<evidence type="ECO:0000256" key="3">
    <source>
        <dbReference type="ARBA" id="ARBA00022730"/>
    </source>
</evidence>
<keyword evidence="6 7" id="KW-0687">Ribonucleoprotein</keyword>
<evidence type="ECO:0000256" key="6">
    <source>
        <dbReference type="ARBA" id="ARBA00023274"/>
    </source>
</evidence>
<organism evidence="9 10">
    <name type="scientific">Thermococcus eurythermalis</name>
    <dbReference type="NCBI Taxonomy" id="1505907"/>
    <lineage>
        <taxon>Archaea</taxon>
        <taxon>Methanobacteriati</taxon>
        <taxon>Methanobacteriota</taxon>
        <taxon>Thermococci</taxon>
        <taxon>Thermococcales</taxon>
        <taxon>Thermococcaceae</taxon>
        <taxon>Thermococcus</taxon>
    </lineage>
</organism>
<comment type="subunit">
    <text evidence="2 7">Part of the 30S ribosomal subunit.</text>
</comment>
<evidence type="ECO:0000256" key="8">
    <source>
        <dbReference type="RuleBase" id="RU003872"/>
    </source>
</evidence>
<evidence type="ECO:0000256" key="1">
    <source>
        <dbReference type="ARBA" id="ARBA00010254"/>
    </source>
</evidence>
<dbReference type="HOGENOM" id="CLU_073626_0_3_2"/>
<dbReference type="GO" id="GO:0019843">
    <property type="term" value="F:rRNA binding"/>
    <property type="evidence" value="ECO:0007669"/>
    <property type="project" value="UniProtKB-UniRule"/>
</dbReference>
<keyword evidence="10" id="KW-1185">Reference proteome</keyword>
<dbReference type="InterPro" id="IPR019978">
    <property type="entry name" value="Ribosomal_uS17_archaeal"/>
</dbReference>
<dbReference type="GO" id="GO:0006412">
    <property type="term" value="P:translation"/>
    <property type="evidence" value="ECO:0007669"/>
    <property type="project" value="UniProtKB-UniRule"/>
</dbReference>
<dbReference type="NCBIfam" id="TIGR03630">
    <property type="entry name" value="uS17_arch"/>
    <property type="match status" value="1"/>
</dbReference>
<dbReference type="STRING" id="1505907.TEU_05110"/>
<dbReference type="PROSITE" id="PS00056">
    <property type="entry name" value="RIBOSOMAL_S17"/>
    <property type="match status" value="1"/>
</dbReference>
<reference evidence="9 10" key="1">
    <citation type="journal article" date="2015" name="Int. J. Syst. Evol. Microbiol.">
        <title>Thermococcus eurythermalis sp. nov., a conditional piezophilic hyperthermophilic archaeon with a wide temperature range isolated from an oil-immersed chimney in the Guaymas Basin.</title>
        <authorList>
            <person name="Zhao W."/>
            <person name="Zeng X."/>
            <person name="Xiao X."/>
        </authorList>
    </citation>
    <scope>NUCLEOTIDE SEQUENCE [LARGE SCALE GENOMIC DNA]</scope>
    <source>
        <strain evidence="9 10">A501</strain>
    </source>
</reference>
<dbReference type="InterPro" id="IPR012340">
    <property type="entry name" value="NA-bd_OB-fold"/>
</dbReference>
<comment type="similarity">
    <text evidence="1 7 8">Belongs to the universal ribosomal protein uS17 family.</text>
</comment>
<dbReference type="EMBL" id="CP008887">
    <property type="protein sequence ID" value="AIU69764.1"/>
    <property type="molecule type" value="Genomic_DNA"/>
</dbReference>
<evidence type="ECO:0000256" key="2">
    <source>
        <dbReference type="ARBA" id="ARBA00011458"/>
    </source>
</evidence>
<evidence type="ECO:0000313" key="9">
    <source>
        <dbReference type="EMBL" id="AIU69764.1"/>
    </source>
</evidence>
<evidence type="ECO:0000256" key="7">
    <source>
        <dbReference type="HAMAP-Rule" id="MF_01345"/>
    </source>
</evidence>
<sequence length="114" mass="13329">MREIGLRVQPPAEVCDDPKCPWHGNLKIHGRYFEGIVVSDKGKKTVVVERQYYHYLKKYERYELRRSKVHAHNPECINAKTGDKVLIAETRPISKTKSWVVVAVLERAERKEEV</sequence>
<evidence type="ECO:0000313" key="10">
    <source>
        <dbReference type="Proteomes" id="UP000029980"/>
    </source>
</evidence>